<proteinExistence type="predicted"/>
<sequence>MAAQELTPGDNCLLSNGAVQQLEHDGGNQQNDVQQVFSKQTSIGNGSNRLTRKLSRRTSGVEQDFNLGQKKLVDSERKLLDCEKENTKLQEELSEVNLFKNKLVDLLKREHEERAKLEKQQSVFQSQAFTAVFERDRLMLEVEKFQKKEDEMMEKLTDLQDRLDQVESLYTEGKSLCTNLQKELENSNQEVIVYRKVVEKFWRVRAKASEVHEPESTEERAVILLQDDEGYWSYGDLNKHHFDEATQARENLVNLQQEFEVCRNSLVNCQADHLEERSVRKQAENAVFEYRQQLVMLAEQSNSELQQLSSMRASLKEDVSGFLQEEMNWLRSLQDALHHIFREKMKVEGSEQKLASGCFKEPNDTCCSTEDLVIDESQNGGAENSTNVYNNDINANATHAKLDFSSMDDQDTAEVSVKGAREDELTKAVLTTCDEITNSTNRIWSVQEDNDVMQEDWSGKRDATVDECFTVPLDDSKEALAQALQEKVAALLLLSQQEERHILESNTTVVLESEIASLKQQLLQVTSEKVGALMELAQAHEELRKLQEAFKQTTQHGRTLSSGQLSPVEDYSVFFDNDKNSMAGESGKKASMQGYLKHLWLKGPELGARTKSLSHMLTLRSSKEPEAVGIARLKLENASMRESLTSIRHLCKSANRLRLTLARVAADSNAQTESSVQAAVEAVDSVISEALHLKVALHSSLPVDDLGWNSIGSPLARASEVNSESSDYDANDDLHIVSFFGLEIVRLVLLAAQLQKRFLGQNV</sequence>
<feature type="coiled-coil region" evidence="1">
    <location>
        <begin position="238"/>
        <end position="318"/>
    </location>
</feature>
<feature type="coiled-coil region" evidence="1">
    <location>
        <begin position="72"/>
        <end position="169"/>
    </location>
</feature>
<dbReference type="EMBL" id="JABFUD020000007">
    <property type="protein sequence ID" value="KAI5077120.1"/>
    <property type="molecule type" value="Genomic_DNA"/>
</dbReference>
<gene>
    <name evidence="2" type="ORF">GOP47_0006944</name>
    <name evidence="3" type="ORF">GOP47_0007805</name>
</gene>
<dbReference type="EMBL" id="JABFUD020000007">
    <property type="protein sequence ID" value="KAI5077981.1"/>
    <property type="molecule type" value="Genomic_DNA"/>
</dbReference>
<organism evidence="3 4">
    <name type="scientific">Adiantum capillus-veneris</name>
    <name type="common">Maidenhair fern</name>
    <dbReference type="NCBI Taxonomy" id="13818"/>
    <lineage>
        <taxon>Eukaryota</taxon>
        <taxon>Viridiplantae</taxon>
        <taxon>Streptophyta</taxon>
        <taxon>Embryophyta</taxon>
        <taxon>Tracheophyta</taxon>
        <taxon>Polypodiopsida</taxon>
        <taxon>Polypodiidae</taxon>
        <taxon>Polypodiales</taxon>
        <taxon>Pteridineae</taxon>
        <taxon>Pteridaceae</taxon>
        <taxon>Vittarioideae</taxon>
        <taxon>Adiantum</taxon>
    </lineage>
</organism>
<dbReference type="PANTHER" id="PTHR35712">
    <property type="entry name" value="MYOSIN HEAVY CHAIN-LIKE PROTEIN"/>
    <property type="match status" value="1"/>
</dbReference>
<protein>
    <submittedName>
        <fullName evidence="3">Uncharacterized protein</fullName>
    </submittedName>
</protein>
<dbReference type="AlphaFoldDB" id="A0A9D4ZLW2"/>
<accession>A0A9D4ZLW2</accession>
<keyword evidence="4" id="KW-1185">Reference proteome</keyword>
<dbReference type="PANTHER" id="PTHR35712:SF1">
    <property type="entry name" value="MYOSIN HEAVY CHAIN-LIKE PROTEIN"/>
    <property type="match status" value="1"/>
</dbReference>
<evidence type="ECO:0000313" key="3">
    <source>
        <dbReference type="EMBL" id="KAI5077981.1"/>
    </source>
</evidence>
<dbReference type="Proteomes" id="UP000886520">
    <property type="component" value="Chromosome 7"/>
</dbReference>
<evidence type="ECO:0000313" key="4">
    <source>
        <dbReference type="Proteomes" id="UP000886520"/>
    </source>
</evidence>
<evidence type="ECO:0000313" key="2">
    <source>
        <dbReference type="EMBL" id="KAI5077120.1"/>
    </source>
</evidence>
<keyword evidence="1" id="KW-0175">Coiled coil</keyword>
<name>A0A9D4ZLW2_ADICA</name>
<feature type="coiled-coil region" evidence="1">
    <location>
        <begin position="529"/>
        <end position="556"/>
    </location>
</feature>
<dbReference type="OrthoDB" id="1719803at2759"/>
<reference evidence="3" key="1">
    <citation type="submission" date="2021-01" db="EMBL/GenBank/DDBJ databases">
        <title>Adiantum capillus-veneris genome.</title>
        <authorList>
            <person name="Fang Y."/>
            <person name="Liao Q."/>
        </authorList>
    </citation>
    <scope>NUCLEOTIDE SEQUENCE</scope>
    <source>
        <strain evidence="3">H3</strain>
        <tissue evidence="3">Leaf</tissue>
    </source>
</reference>
<comment type="caution">
    <text evidence="3">The sequence shown here is derived from an EMBL/GenBank/DDBJ whole genome shotgun (WGS) entry which is preliminary data.</text>
</comment>
<evidence type="ECO:0000256" key="1">
    <source>
        <dbReference type="SAM" id="Coils"/>
    </source>
</evidence>